<feature type="domain" description="Fe/B12 periplasmic-binding" evidence="6">
    <location>
        <begin position="58"/>
        <end position="325"/>
    </location>
</feature>
<evidence type="ECO:0000313" key="7">
    <source>
        <dbReference type="EMBL" id="OZT76032.1"/>
    </source>
</evidence>
<keyword evidence="4" id="KW-0410">Iron transport</keyword>
<dbReference type="Gene3D" id="3.40.50.1980">
    <property type="entry name" value="Nitrogenase molybdenum iron protein domain"/>
    <property type="match status" value="1"/>
</dbReference>
<keyword evidence="5" id="KW-0732">Signal</keyword>
<comment type="caution">
    <text evidence="7">The sequence shown here is derived from an EMBL/GenBank/DDBJ whole genome shotgun (WGS) entry which is preliminary data.</text>
</comment>
<dbReference type="InterPro" id="IPR051313">
    <property type="entry name" value="Bact_iron-sidero_bind"/>
</dbReference>
<protein>
    <recommendedName>
        <fullName evidence="6">Fe/B12 periplasmic-binding domain-containing protein</fullName>
    </recommendedName>
</protein>
<dbReference type="SUPFAM" id="SSF53807">
    <property type="entry name" value="Helical backbone' metal receptor"/>
    <property type="match status" value="1"/>
</dbReference>
<reference evidence="7 8" key="1">
    <citation type="submission" date="2017-07" db="EMBL/GenBank/DDBJ databases">
        <title>Shotgun whole genome sequences of three halophilic bacterial isolates.</title>
        <authorList>
            <person name="Pozzo T."/>
            <person name="Higdon S.M."/>
            <person name="Quillaguaman J."/>
        </authorList>
    </citation>
    <scope>NUCLEOTIDE SEQUENCE [LARGE SCALE GENOMIC DNA]</scope>
    <source>
        <strain evidence="7 8">LC1</strain>
    </source>
</reference>
<dbReference type="PANTHER" id="PTHR30532">
    <property type="entry name" value="IRON III DICITRATE-BINDING PERIPLASMIC PROTEIN"/>
    <property type="match status" value="1"/>
</dbReference>
<keyword evidence="4" id="KW-0408">Iron</keyword>
<evidence type="ECO:0000256" key="5">
    <source>
        <dbReference type="ARBA" id="ARBA00022729"/>
    </source>
</evidence>
<evidence type="ECO:0000256" key="3">
    <source>
        <dbReference type="ARBA" id="ARBA00022448"/>
    </source>
</evidence>
<keyword evidence="8" id="KW-1185">Reference proteome</keyword>
<evidence type="ECO:0000256" key="2">
    <source>
        <dbReference type="ARBA" id="ARBA00008814"/>
    </source>
</evidence>
<organism evidence="7 8">
    <name type="scientific">Vreelandella boliviensis LC1</name>
    <dbReference type="NCBI Taxonomy" id="1072583"/>
    <lineage>
        <taxon>Bacteria</taxon>
        <taxon>Pseudomonadati</taxon>
        <taxon>Pseudomonadota</taxon>
        <taxon>Gammaproteobacteria</taxon>
        <taxon>Oceanospirillales</taxon>
        <taxon>Halomonadaceae</taxon>
        <taxon>Vreelandella</taxon>
    </lineage>
</organism>
<dbReference type="InterPro" id="IPR002491">
    <property type="entry name" value="ABC_transptr_periplasmic_BD"/>
</dbReference>
<dbReference type="PANTHER" id="PTHR30532:SF1">
    <property type="entry name" value="IRON(3+)-HYDROXAMATE-BINDING PROTEIN FHUD"/>
    <property type="match status" value="1"/>
</dbReference>
<accession>A0ABX4GE98</accession>
<evidence type="ECO:0000313" key="8">
    <source>
        <dbReference type="Proteomes" id="UP000216538"/>
    </source>
</evidence>
<gene>
    <name evidence="7" type="ORF">CE457_02075</name>
</gene>
<proteinExistence type="inferred from homology"/>
<keyword evidence="3" id="KW-0813">Transport</keyword>
<evidence type="ECO:0000256" key="4">
    <source>
        <dbReference type="ARBA" id="ARBA00022496"/>
    </source>
</evidence>
<dbReference type="PRINTS" id="PR01715">
    <property type="entry name" value="FERRIBNDNGPP"/>
</dbReference>
<dbReference type="PROSITE" id="PS50983">
    <property type="entry name" value="FE_B12_PBP"/>
    <property type="match status" value="1"/>
</dbReference>
<evidence type="ECO:0000256" key="1">
    <source>
        <dbReference type="ARBA" id="ARBA00004196"/>
    </source>
</evidence>
<keyword evidence="4" id="KW-0406">Ion transport</keyword>
<sequence length="336" mass="37349">MVMMALLYSHNTGWIVTYQNRPFYRPVNHKCMALSITLLISIWMSNVSIASDENSVAPLATFDFAIAETLNAIGNPPRFLSGLEGYETYSRQNGIIPNTTNLGFRHLPNLELLSSDPPQHILISPPAHASLLPRLRKIADVMEYPLYKYADVDGGHNDWETIEELTRQLGDLVGNPAAAENYIEQSNHHFAALKRQLNDIDSPVLLVRLLDERHARVYGAGSVEGMMLNSLGLQNAWQGDLGRWGMTTVSATPLFDIDAKLVFLDSPYGPDGGVRQLLSDGQWRHLPSVEQGNYTIISVNYWSWGGIPAARRFADSLVSRLIESDNIDKASADTSQ</sequence>
<evidence type="ECO:0000259" key="6">
    <source>
        <dbReference type="PROSITE" id="PS50983"/>
    </source>
</evidence>
<dbReference type="EMBL" id="NPEY01000001">
    <property type="protein sequence ID" value="OZT76032.1"/>
    <property type="molecule type" value="Genomic_DNA"/>
</dbReference>
<dbReference type="Proteomes" id="UP000216538">
    <property type="component" value="Unassembled WGS sequence"/>
</dbReference>
<comment type="similarity">
    <text evidence="2">Belongs to the bacterial solute-binding protein 8 family.</text>
</comment>
<dbReference type="Pfam" id="PF01497">
    <property type="entry name" value="Peripla_BP_2"/>
    <property type="match status" value="1"/>
</dbReference>
<name>A0ABX4GE98_9GAMM</name>
<comment type="subcellular location">
    <subcellularLocation>
        <location evidence="1">Cell envelope</location>
    </subcellularLocation>
</comment>